<dbReference type="Pfam" id="PF06197">
    <property type="entry name" value="DUF998"/>
    <property type="match status" value="1"/>
</dbReference>
<feature type="transmembrane region" description="Helical" evidence="1">
    <location>
        <begin position="138"/>
        <end position="161"/>
    </location>
</feature>
<sequence>MTVMVTHHRHLDSTVTRIGAVSWIAGAGIFLVGNIIAQLAWNTPYSLRNNNISDLGNVSCGNTDPVDNPPVRYICSPAHTLFNGAIVVAALLVLLGVLLTAQAWGRGRASVTARVLIGIGACGYLLAALWPADVDLNVHVLGALFIMVGGNIGLLVAGVAFGRGPLRALKVPTLVIGTLAFAGTIVHFGDNYFGLGMGGAERIAVFSLQVWLVMTATVILRGVAQRAEFRR</sequence>
<keyword evidence="3" id="KW-1185">Reference proteome</keyword>
<evidence type="ECO:0000256" key="1">
    <source>
        <dbReference type="SAM" id="Phobius"/>
    </source>
</evidence>
<protein>
    <submittedName>
        <fullName evidence="2">DUF998 domain-containing protein</fullName>
    </submittedName>
</protein>
<dbReference type="InterPro" id="IPR009339">
    <property type="entry name" value="DUF998"/>
</dbReference>
<proteinExistence type="predicted"/>
<feature type="transmembrane region" description="Helical" evidence="1">
    <location>
        <begin position="168"/>
        <end position="188"/>
    </location>
</feature>
<keyword evidence="1" id="KW-0812">Transmembrane</keyword>
<evidence type="ECO:0000313" key="2">
    <source>
        <dbReference type="EMBL" id="MER7183984.1"/>
    </source>
</evidence>
<feature type="transmembrane region" description="Helical" evidence="1">
    <location>
        <begin position="113"/>
        <end position="132"/>
    </location>
</feature>
<reference evidence="2 3" key="1">
    <citation type="submission" date="2024-06" db="EMBL/GenBank/DDBJ databases">
        <title>The Natural Products Discovery Center: Release of the First 8490 Sequenced Strains for Exploring Actinobacteria Biosynthetic Diversity.</title>
        <authorList>
            <person name="Kalkreuter E."/>
            <person name="Kautsar S.A."/>
            <person name="Yang D."/>
            <person name="Bader C.D."/>
            <person name="Teijaro C.N."/>
            <person name="Fluegel L."/>
            <person name="Davis C.M."/>
            <person name="Simpson J.R."/>
            <person name="Lauterbach L."/>
            <person name="Steele A.D."/>
            <person name="Gui C."/>
            <person name="Meng S."/>
            <person name="Li G."/>
            <person name="Viehrig K."/>
            <person name="Ye F."/>
            <person name="Su P."/>
            <person name="Kiefer A.F."/>
            <person name="Nichols A."/>
            <person name="Cepeda A.J."/>
            <person name="Yan W."/>
            <person name="Fan B."/>
            <person name="Jiang Y."/>
            <person name="Adhikari A."/>
            <person name="Zheng C.-J."/>
            <person name="Schuster L."/>
            <person name="Cowan T.M."/>
            <person name="Smanski M.J."/>
            <person name="Chevrette M.G."/>
            <person name="De Carvalho L.P.S."/>
            <person name="Shen B."/>
        </authorList>
    </citation>
    <scope>NUCLEOTIDE SEQUENCE [LARGE SCALE GENOMIC DNA]</scope>
    <source>
        <strain evidence="2 3">NPDC000234</strain>
    </source>
</reference>
<dbReference type="EMBL" id="JBEPEK010000290">
    <property type="protein sequence ID" value="MER7183984.1"/>
    <property type="molecule type" value="Genomic_DNA"/>
</dbReference>
<keyword evidence="1" id="KW-0472">Membrane</keyword>
<feature type="transmembrane region" description="Helical" evidence="1">
    <location>
        <begin position="81"/>
        <end position="101"/>
    </location>
</feature>
<dbReference type="RefSeq" id="WP_350785738.1">
    <property type="nucleotide sequence ID" value="NZ_JBEPEK010000290.1"/>
</dbReference>
<dbReference type="Proteomes" id="UP001474181">
    <property type="component" value="Unassembled WGS sequence"/>
</dbReference>
<keyword evidence="1" id="KW-1133">Transmembrane helix</keyword>
<accession>A0ABV1X4Q2</accession>
<evidence type="ECO:0000313" key="3">
    <source>
        <dbReference type="Proteomes" id="UP001474181"/>
    </source>
</evidence>
<feature type="transmembrane region" description="Helical" evidence="1">
    <location>
        <begin position="20"/>
        <end position="41"/>
    </location>
</feature>
<name>A0ABV1X4Q2_9ACTN</name>
<comment type="caution">
    <text evidence="2">The sequence shown here is derived from an EMBL/GenBank/DDBJ whole genome shotgun (WGS) entry which is preliminary data.</text>
</comment>
<gene>
    <name evidence="2" type="ORF">ABT404_31710</name>
</gene>
<feature type="transmembrane region" description="Helical" evidence="1">
    <location>
        <begin position="203"/>
        <end position="224"/>
    </location>
</feature>
<organism evidence="2 3">
    <name type="scientific">Streptomyces hyaluromycini</name>
    <dbReference type="NCBI Taxonomy" id="1377993"/>
    <lineage>
        <taxon>Bacteria</taxon>
        <taxon>Bacillati</taxon>
        <taxon>Actinomycetota</taxon>
        <taxon>Actinomycetes</taxon>
        <taxon>Kitasatosporales</taxon>
        <taxon>Streptomycetaceae</taxon>
        <taxon>Streptomyces</taxon>
    </lineage>
</organism>